<dbReference type="CDD" id="cd05483">
    <property type="entry name" value="retropepsin_like_bacteria"/>
    <property type="match status" value="1"/>
</dbReference>
<dbReference type="Proteomes" id="UP001209074">
    <property type="component" value="Unassembled WGS sequence"/>
</dbReference>
<protein>
    <submittedName>
        <fullName evidence="3">Retroviral-like aspartic protease family protein</fullName>
    </submittedName>
</protein>
<dbReference type="GO" id="GO:0004190">
    <property type="term" value="F:aspartic-type endopeptidase activity"/>
    <property type="evidence" value="ECO:0007669"/>
    <property type="project" value="InterPro"/>
</dbReference>
<dbReference type="InterPro" id="IPR001995">
    <property type="entry name" value="Peptidase_A2_cat"/>
</dbReference>
<evidence type="ECO:0000313" key="6">
    <source>
        <dbReference type="EMBL" id="RHK12650.1"/>
    </source>
</evidence>
<evidence type="ECO:0000313" key="7">
    <source>
        <dbReference type="Proteomes" id="UP000283872"/>
    </source>
</evidence>
<dbReference type="EMBL" id="QRVA01000026">
    <property type="protein sequence ID" value="RGS14431.1"/>
    <property type="molecule type" value="Genomic_DNA"/>
</dbReference>
<proteinExistence type="predicted"/>
<gene>
    <name evidence="6" type="ORF">DW079_01630</name>
    <name evidence="5" type="ORF">DW250_00530</name>
    <name evidence="4" type="ORF">DWY11_10570</name>
    <name evidence="3" type="ORF">ONT05_03340</name>
</gene>
<dbReference type="AlphaFoldDB" id="A0A3E5DYX9"/>
<evidence type="ECO:0000259" key="2">
    <source>
        <dbReference type="PROSITE" id="PS50175"/>
    </source>
</evidence>
<dbReference type="RefSeq" id="WP_117587382.1">
    <property type="nucleotide sequence ID" value="NZ_JAPDUQ010000002.1"/>
</dbReference>
<keyword evidence="3" id="KW-0645">Protease</keyword>
<evidence type="ECO:0000256" key="1">
    <source>
        <dbReference type="ARBA" id="ARBA00022801"/>
    </source>
</evidence>
<sequence>MKKSITQKYPAKAESILSSCFVIKPATNNKLEYCEAKDVLWDTGATNTIISRNIAAALGLEPIQKAMIAGIGGNVEAYTYKISLYFAKEGAWIKDLEVLACDLEDNDIIIGMDTITRGDLAITNKNGETWFSFRIPSQEHIEFE</sequence>
<dbReference type="EMBL" id="QRNB01000004">
    <property type="protein sequence ID" value="RHK12650.1"/>
    <property type="molecule type" value="Genomic_DNA"/>
</dbReference>
<dbReference type="InterPro" id="IPR034122">
    <property type="entry name" value="Retropepsin-like_bacterial"/>
</dbReference>
<evidence type="ECO:0000313" key="9">
    <source>
        <dbReference type="Proteomes" id="UP000286501"/>
    </source>
</evidence>
<keyword evidence="1" id="KW-0378">Hydrolase</keyword>
<reference evidence="7 8" key="1">
    <citation type="submission" date="2018-08" db="EMBL/GenBank/DDBJ databases">
        <title>A genome reference for cultivated species of the human gut microbiota.</title>
        <authorList>
            <person name="Zou Y."/>
            <person name="Xue W."/>
            <person name="Luo G."/>
        </authorList>
    </citation>
    <scope>NUCLEOTIDE SEQUENCE [LARGE SCALE GENOMIC DNA]</scope>
    <source>
        <strain evidence="4 7">AF24-12</strain>
        <strain evidence="6 8">AF46-2NS</strain>
        <strain evidence="5 9">AM22-1</strain>
    </source>
</reference>
<dbReference type="SUPFAM" id="SSF50630">
    <property type="entry name" value="Acid proteases"/>
    <property type="match status" value="1"/>
</dbReference>
<dbReference type="EMBL" id="QRIN01000002">
    <property type="protein sequence ID" value="RHG69285.1"/>
    <property type="molecule type" value="Genomic_DNA"/>
</dbReference>
<organism evidence="4 7">
    <name type="scientific">Segatella copri</name>
    <dbReference type="NCBI Taxonomy" id="165179"/>
    <lineage>
        <taxon>Bacteria</taxon>
        <taxon>Pseudomonadati</taxon>
        <taxon>Bacteroidota</taxon>
        <taxon>Bacteroidia</taxon>
        <taxon>Bacteroidales</taxon>
        <taxon>Prevotellaceae</taxon>
        <taxon>Segatella</taxon>
    </lineage>
</organism>
<dbReference type="Gene3D" id="2.40.70.10">
    <property type="entry name" value="Acid Proteases"/>
    <property type="match status" value="1"/>
</dbReference>
<dbReference type="PROSITE" id="PS50175">
    <property type="entry name" value="ASP_PROT_RETROV"/>
    <property type="match status" value="1"/>
</dbReference>
<dbReference type="InterPro" id="IPR021109">
    <property type="entry name" value="Peptidase_aspartic_dom_sf"/>
</dbReference>
<dbReference type="Proteomes" id="UP000283872">
    <property type="component" value="Unassembled WGS sequence"/>
</dbReference>
<dbReference type="Proteomes" id="UP000286501">
    <property type="component" value="Unassembled WGS sequence"/>
</dbReference>
<reference evidence="3" key="2">
    <citation type="submission" date="2022-11" db="EMBL/GenBank/DDBJ databases">
        <title>Genomic repertoires linked with pathogenic potency of arthritogenic Prevotella copri isolated from the gut of rheumatoid arthritis patients.</title>
        <authorList>
            <person name="Nii T."/>
            <person name="Maeda Y."/>
            <person name="Motooka D."/>
            <person name="Naito M."/>
            <person name="Matsumoto Y."/>
            <person name="Ogawa T."/>
            <person name="Oguro-Igashira E."/>
            <person name="Kishikawa T."/>
            <person name="Yamashita M."/>
            <person name="Koizumi S."/>
            <person name="Kurakawa T."/>
            <person name="Okumura R."/>
            <person name="Kayama H."/>
            <person name="Murakami M."/>
            <person name="Sakaguchi T."/>
            <person name="Das B."/>
            <person name="Nakamura S."/>
            <person name="Okada Y."/>
            <person name="Kumanogoh A."/>
            <person name="Takeda K."/>
        </authorList>
    </citation>
    <scope>NUCLEOTIDE SEQUENCE</scope>
    <source>
        <strain evidence="3">N016-13</strain>
    </source>
</reference>
<name>A0A3E5DYX9_9BACT</name>
<accession>A0A3E5DYX9</accession>
<evidence type="ECO:0000313" key="3">
    <source>
        <dbReference type="EMBL" id="MCW4092600.1"/>
    </source>
</evidence>
<dbReference type="EMBL" id="JAPDUS010000004">
    <property type="protein sequence ID" value="MCW4092600.1"/>
    <property type="molecule type" value="Genomic_DNA"/>
</dbReference>
<evidence type="ECO:0000313" key="4">
    <source>
        <dbReference type="EMBL" id="RGS14431.1"/>
    </source>
</evidence>
<evidence type="ECO:0000313" key="5">
    <source>
        <dbReference type="EMBL" id="RHG69285.1"/>
    </source>
</evidence>
<dbReference type="Proteomes" id="UP000286211">
    <property type="component" value="Unassembled WGS sequence"/>
</dbReference>
<evidence type="ECO:0000313" key="8">
    <source>
        <dbReference type="Proteomes" id="UP000286211"/>
    </source>
</evidence>
<dbReference type="GO" id="GO:0006508">
    <property type="term" value="P:proteolysis"/>
    <property type="evidence" value="ECO:0007669"/>
    <property type="project" value="UniProtKB-KW"/>
</dbReference>
<comment type="caution">
    <text evidence="4">The sequence shown here is derived from an EMBL/GenBank/DDBJ whole genome shotgun (WGS) entry which is preliminary data.</text>
</comment>
<feature type="domain" description="Peptidase A2" evidence="2">
    <location>
        <begin position="37"/>
        <end position="114"/>
    </location>
</feature>
<dbReference type="Pfam" id="PF13650">
    <property type="entry name" value="Asp_protease_2"/>
    <property type="match status" value="1"/>
</dbReference>